<dbReference type="EMBL" id="FOCM01000001">
    <property type="protein sequence ID" value="SEM84393.1"/>
    <property type="molecule type" value="Genomic_DNA"/>
</dbReference>
<organism evidence="2 3">
    <name type="scientific">Palleronia pelagia</name>
    <dbReference type="NCBI Taxonomy" id="387096"/>
    <lineage>
        <taxon>Bacteria</taxon>
        <taxon>Pseudomonadati</taxon>
        <taxon>Pseudomonadota</taxon>
        <taxon>Alphaproteobacteria</taxon>
        <taxon>Rhodobacterales</taxon>
        <taxon>Roseobacteraceae</taxon>
        <taxon>Palleronia</taxon>
    </lineage>
</organism>
<dbReference type="Pfam" id="PF13403">
    <property type="entry name" value="Hint_2"/>
    <property type="match status" value="1"/>
</dbReference>
<dbReference type="SUPFAM" id="SSF51294">
    <property type="entry name" value="Hedgehog/intein (Hint) domain"/>
    <property type="match status" value="1"/>
</dbReference>
<dbReference type="Proteomes" id="UP000199372">
    <property type="component" value="Unassembled WGS sequence"/>
</dbReference>
<feature type="domain" description="Hedgehog/Intein (Hint)" evidence="1">
    <location>
        <begin position="28"/>
        <end position="164"/>
    </location>
</feature>
<name>A0A1H8BNL9_9RHOB</name>
<evidence type="ECO:0000313" key="3">
    <source>
        <dbReference type="Proteomes" id="UP000199372"/>
    </source>
</evidence>
<proteinExistence type="predicted"/>
<gene>
    <name evidence="2" type="ORF">SAMN04488011_101668</name>
</gene>
<dbReference type="RefSeq" id="WP_091844211.1">
    <property type="nucleotide sequence ID" value="NZ_FOCM01000001.1"/>
</dbReference>
<dbReference type="OrthoDB" id="6305173at2"/>
<keyword evidence="3" id="KW-1185">Reference proteome</keyword>
<evidence type="ECO:0000259" key="1">
    <source>
        <dbReference type="Pfam" id="PF13403"/>
    </source>
</evidence>
<accession>A0A1H8BNL9</accession>
<reference evidence="3" key="1">
    <citation type="submission" date="2016-10" db="EMBL/GenBank/DDBJ databases">
        <authorList>
            <person name="Varghese N."/>
            <person name="Submissions S."/>
        </authorList>
    </citation>
    <scope>NUCLEOTIDE SEQUENCE [LARGE SCALE GENOMIC DNA]</scope>
    <source>
        <strain evidence="3">DSM 26893</strain>
    </source>
</reference>
<dbReference type="InterPro" id="IPR028992">
    <property type="entry name" value="Hedgehog/Intein_dom"/>
</dbReference>
<evidence type="ECO:0000313" key="2">
    <source>
        <dbReference type="EMBL" id="SEM84393.1"/>
    </source>
</evidence>
<protein>
    <submittedName>
        <fullName evidence="2">Hint domain-containing protein</fullName>
    </submittedName>
</protein>
<dbReference type="InterPro" id="IPR036844">
    <property type="entry name" value="Hint_dom_sf"/>
</dbReference>
<sequence length="189" mass="20033">MTVSTAKARKIATDRQIAEGRGRMIGISAETLVATMAGEKPAGSLAVGDKVFTRDNGAQPIRRIERIEAATAEKSTVRIAKGALGHGLPMQDMVVAADYRLLICSERANLLLDDTEVLVAAADMVGQPGFDWAEAPAAGFVAIFTDFHEVILTDGTWAETAEPGRVVHGHGAPARRVLKRFEAQLVAGA</sequence>
<dbReference type="AlphaFoldDB" id="A0A1H8BNL9"/>